<name>A0A4U0FGU9_9BACL</name>
<sequence length="177" mass="19553">MITNYNTELEFAQTFVLRTDVPKNIFTETHVRVTIIPEQTFGVDHMVQSWVLGSNTSPAASVRTGASFKAKSDTAASSGNRWRMARMIFFALAFVLLFTGFTFMRTFASQQHVQPASVTERIISVDAGDTLWTLAASVKKASMDTREAVYELQKRNGLKSVALTSGQVLIVPDSILP</sequence>
<keyword evidence="1" id="KW-0472">Membrane</keyword>
<dbReference type="AlphaFoldDB" id="A0A4U0FGU9"/>
<dbReference type="OrthoDB" id="9801998at2"/>
<feature type="domain" description="LysM" evidence="2">
    <location>
        <begin position="121"/>
        <end position="171"/>
    </location>
</feature>
<evidence type="ECO:0000313" key="4">
    <source>
        <dbReference type="Proteomes" id="UP000309673"/>
    </source>
</evidence>
<dbReference type="InterPro" id="IPR018392">
    <property type="entry name" value="LysM"/>
</dbReference>
<evidence type="ECO:0000313" key="3">
    <source>
        <dbReference type="EMBL" id="TJY44233.1"/>
    </source>
</evidence>
<dbReference type="Gene3D" id="3.10.350.10">
    <property type="entry name" value="LysM domain"/>
    <property type="match status" value="1"/>
</dbReference>
<dbReference type="EMBL" id="SUPK01000001">
    <property type="protein sequence ID" value="TJY44233.1"/>
    <property type="molecule type" value="Genomic_DNA"/>
</dbReference>
<proteinExistence type="predicted"/>
<organism evidence="3 4">
    <name type="scientific">Cohnella pontilimi</name>
    <dbReference type="NCBI Taxonomy" id="2564100"/>
    <lineage>
        <taxon>Bacteria</taxon>
        <taxon>Bacillati</taxon>
        <taxon>Bacillota</taxon>
        <taxon>Bacilli</taxon>
        <taxon>Bacillales</taxon>
        <taxon>Paenibacillaceae</taxon>
        <taxon>Cohnella</taxon>
    </lineage>
</organism>
<evidence type="ECO:0000256" key="1">
    <source>
        <dbReference type="SAM" id="Phobius"/>
    </source>
</evidence>
<evidence type="ECO:0000259" key="2">
    <source>
        <dbReference type="PROSITE" id="PS51782"/>
    </source>
</evidence>
<reference evidence="3 4" key="1">
    <citation type="submission" date="2019-04" db="EMBL/GenBank/DDBJ databases">
        <title>Cohnella sp. nov., isolated from soil.</title>
        <authorList>
            <person name="Kim W."/>
        </authorList>
    </citation>
    <scope>NUCLEOTIDE SEQUENCE [LARGE SCALE GENOMIC DNA]</scope>
    <source>
        <strain evidence="3 4">CAU 1483</strain>
    </source>
</reference>
<keyword evidence="1" id="KW-1133">Transmembrane helix</keyword>
<feature type="transmembrane region" description="Helical" evidence="1">
    <location>
        <begin position="87"/>
        <end position="108"/>
    </location>
</feature>
<gene>
    <name evidence="3" type="ORF">E5161_02255</name>
</gene>
<dbReference type="PROSITE" id="PS51782">
    <property type="entry name" value="LYSM"/>
    <property type="match status" value="1"/>
</dbReference>
<accession>A0A4U0FGU9</accession>
<protein>
    <submittedName>
        <fullName evidence="3">LysM peptidoglycan-binding domain-containing protein</fullName>
    </submittedName>
</protein>
<comment type="caution">
    <text evidence="3">The sequence shown here is derived from an EMBL/GenBank/DDBJ whole genome shotgun (WGS) entry which is preliminary data.</text>
</comment>
<dbReference type="Pfam" id="PF01476">
    <property type="entry name" value="LysM"/>
    <property type="match status" value="1"/>
</dbReference>
<keyword evidence="4" id="KW-1185">Reference proteome</keyword>
<keyword evidence="1" id="KW-0812">Transmembrane</keyword>
<dbReference type="InterPro" id="IPR036779">
    <property type="entry name" value="LysM_dom_sf"/>
</dbReference>
<dbReference type="Proteomes" id="UP000309673">
    <property type="component" value="Unassembled WGS sequence"/>
</dbReference>